<name>X0XKB6_9ZZZZ</name>
<evidence type="ECO:0000313" key="1">
    <source>
        <dbReference type="EMBL" id="GAG35787.1"/>
    </source>
</evidence>
<protein>
    <submittedName>
        <fullName evidence="1">Uncharacterized protein</fullName>
    </submittedName>
</protein>
<feature type="non-terminal residue" evidence="1">
    <location>
        <position position="1"/>
    </location>
</feature>
<dbReference type="EMBL" id="BARS01045714">
    <property type="protein sequence ID" value="GAG35787.1"/>
    <property type="molecule type" value="Genomic_DNA"/>
</dbReference>
<dbReference type="InterPro" id="IPR036280">
    <property type="entry name" value="Multihaem_cyt_sf"/>
</dbReference>
<reference evidence="1" key="1">
    <citation type="journal article" date="2014" name="Front. Microbiol.">
        <title>High frequency of phylogenetically diverse reductive dehalogenase-homologous genes in deep subseafloor sedimentary metagenomes.</title>
        <authorList>
            <person name="Kawai M."/>
            <person name="Futagami T."/>
            <person name="Toyoda A."/>
            <person name="Takaki Y."/>
            <person name="Nishi S."/>
            <person name="Hori S."/>
            <person name="Arai W."/>
            <person name="Tsubouchi T."/>
            <person name="Morono Y."/>
            <person name="Uchiyama I."/>
            <person name="Ito T."/>
            <person name="Fujiyama A."/>
            <person name="Inagaki F."/>
            <person name="Takami H."/>
        </authorList>
    </citation>
    <scope>NUCLEOTIDE SEQUENCE</scope>
    <source>
        <strain evidence="1">Expedition CK06-06</strain>
    </source>
</reference>
<sequence>DTGLRSPNRVVFGPYTIDSEQAKIMQKSSGFRPEQGLHLSGSELCASCHTLYTPYVDASGEIAGEFPEQVTYFEWFYSDYRRIQTCQDCHMPEVDGGVKISTMSQVLRSPFAQHVFVGGNAYLLEILETFGEDIKVTASGEQFEATIGRTLEQLETRTATIEFGDVRLSGSRLIADVVVENLAGHKFPTGFPARRAWIHFIVRDGSGEVVFESGAFNPDGSIVENDNDADPGAVEQHYLAIVQPEQV</sequence>
<feature type="non-terminal residue" evidence="1">
    <location>
        <position position="247"/>
    </location>
</feature>
<dbReference type="SUPFAM" id="SSF48695">
    <property type="entry name" value="Multiheme cytochromes"/>
    <property type="match status" value="1"/>
</dbReference>
<gene>
    <name evidence="1" type="ORF">S01H1_68910</name>
</gene>
<dbReference type="AlphaFoldDB" id="X0XKB6"/>
<organism evidence="1">
    <name type="scientific">marine sediment metagenome</name>
    <dbReference type="NCBI Taxonomy" id="412755"/>
    <lineage>
        <taxon>unclassified sequences</taxon>
        <taxon>metagenomes</taxon>
        <taxon>ecological metagenomes</taxon>
    </lineage>
</organism>
<comment type="caution">
    <text evidence="1">The sequence shown here is derived from an EMBL/GenBank/DDBJ whole genome shotgun (WGS) entry which is preliminary data.</text>
</comment>
<accession>X0XKB6</accession>
<proteinExistence type="predicted"/>